<reference evidence="2 3" key="1">
    <citation type="journal article" date="2006" name="Nature">
        <title>Global trends of whole-genome duplications revealed by the ciliate Paramecium tetraurelia.</title>
        <authorList>
            <consortium name="Genoscope"/>
            <person name="Aury J.-M."/>
            <person name="Jaillon O."/>
            <person name="Duret L."/>
            <person name="Noel B."/>
            <person name="Jubin C."/>
            <person name="Porcel B.M."/>
            <person name="Segurens B."/>
            <person name="Daubin V."/>
            <person name="Anthouard V."/>
            <person name="Aiach N."/>
            <person name="Arnaiz O."/>
            <person name="Billaut A."/>
            <person name="Beisson J."/>
            <person name="Blanc I."/>
            <person name="Bouhouche K."/>
            <person name="Camara F."/>
            <person name="Duharcourt S."/>
            <person name="Guigo R."/>
            <person name="Gogendeau D."/>
            <person name="Katinka M."/>
            <person name="Keller A.-M."/>
            <person name="Kissmehl R."/>
            <person name="Klotz C."/>
            <person name="Koll F."/>
            <person name="Le Moue A."/>
            <person name="Lepere C."/>
            <person name="Malinsky S."/>
            <person name="Nowacki M."/>
            <person name="Nowak J.K."/>
            <person name="Plattner H."/>
            <person name="Poulain J."/>
            <person name="Ruiz F."/>
            <person name="Serrano V."/>
            <person name="Zagulski M."/>
            <person name="Dessen P."/>
            <person name="Betermier M."/>
            <person name="Weissenbach J."/>
            <person name="Scarpelli C."/>
            <person name="Schachter V."/>
            <person name="Sperling L."/>
            <person name="Meyer E."/>
            <person name="Cohen J."/>
            <person name="Wincker P."/>
        </authorList>
    </citation>
    <scope>NUCLEOTIDE SEQUENCE [LARGE SCALE GENOMIC DNA]</scope>
    <source>
        <strain evidence="2 3">Stock d4-2</strain>
    </source>
</reference>
<keyword evidence="1" id="KW-0812">Transmembrane</keyword>
<name>A0CRE2_PARTE</name>
<dbReference type="OrthoDB" id="310176at2759"/>
<feature type="transmembrane region" description="Helical" evidence="1">
    <location>
        <begin position="196"/>
        <end position="215"/>
    </location>
</feature>
<dbReference type="GeneID" id="5026541"/>
<dbReference type="Proteomes" id="UP000000600">
    <property type="component" value="Unassembled WGS sequence"/>
</dbReference>
<gene>
    <name evidence="2" type="ORF">GSPATT00009674001</name>
</gene>
<feature type="transmembrane region" description="Helical" evidence="1">
    <location>
        <begin position="156"/>
        <end position="176"/>
    </location>
</feature>
<evidence type="ECO:0008006" key="4">
    <source>
        <dbReference type="Google" id="ProtNLM"/>
    </source>
</evidence>
<evidence type="ECO:0000256" key="1">
    <source>
        <dbReference type="SAM" id="Phobius"/>
    </source>
</evidence>
<accession>A0CRE2</accession>
<dbReference type="AlphaFoldDB" id="A0CRE2"/>
<feature type="transmembrane region" description="Helical" evidence="1">
    <location>
        <begin position="116"/>
        <end position="136"/>
    </location>
</feature>
<organism evidence="2 3">
    <name type="scientific">Paramecium tetraurelia</name>
    <dbReference type="NCBI Taxonomy" id="5888"/>
    <lineage>
        <taxon>Eukaryota</taxon>
        <taxon>Sar</taxon>
        <taxon>Alveolata</taxon>
        <taxon>Ciliophora</taxon>
        <taxon>Intramacronucleata</taxon>
        <taxon>Oligohymenophorea</taxon>
        <taxon>Peniculida</taxon>
        <taxon>Parameciidae</taxon>
        <taxon>Paramecium</taxon>
    </lineage>
</organism>
<feature type="transmembrane region" description="Helical" evidence="1">
    <location>
        <begin position="6"/>
        <end position="27"/>
    </location>
</feature>
<proteinExistence type="predicted"/>
<keyword evidence="1" id="KW-1133">Transmembrane helix</keyword>
<evidence type="ECO:0000313" key="3">
    <source>
        <dbReference type="Proteomes" id="UP000000600"/>
    </source>
</evidence>
<dbReference type="KEGG" id="ptm:GSPATT00009674001"/>
<dbReference type="EMBL" id="CT868152">
    <property type="protein sequence ID" value="CAK73359.1"/>
    <property type="molecule type" value="Genomic_DNA"/>
</dbReference>
<keyword evidence="1" id="KW-0472">Membrane</keyword>
<dbReference type="InParanoid" id="A0CRE2"/>
<dbReference type="RefSeq" id="XP_001440756.1">
    <property type="nucleotide sequence ID" value="XM_001440719.1"/>
</dbReference>
<evidence type="ECO:0000313" key="2">
    <source>
        <dbReference type="EMBL" id="CAK73359.1"/>
    </source>
</evidence>
<keyword evidence="3" id="KW-1185">Reference proteome</keyword>
<dbReference type="HOGENOM" id="CLU_1153594_0_0_1"/>
<protein>
    <recommendedName>
        <fullName evidence="4">Transmembrane protein</fullName>
    </recommendedName>
</protein>
<sequence>MNNNYILLYGSLSGFFSEIVGNLLNFWTYTGYYHSCNPFLTNRLFEKWDEKKKQNINLFIDLFELVFQKNKASKDQQLNCQMMQSGAQQHGVLDFIQQKAQGQTQLKKIQILRIQVNFYILLYLEALHNFASHQYYKYGIFFKVNHSLGSTLPLAKQYFLEHLLGIYFLIQIELMICSKGFLKRMMTKKFKWFKTIALLNFHFLWVVLHIHYYTIFQRNKGQMKFIQNDYYFLKKGQLYFF</sequence>